<dbReference type="RefSeq" id="WP_196985937.1">
    <property type="nucleotide sequence ID" value="NZ_JADWYS010000001.1"/>
</dbReference>
<name>A0A931H3Y6_9BURK</name>
<dbReference type="EMBL" id="JADWYS010000001">
    <property type="protein sequence ID" value="MBG9388058.1"/>
    <property type="molecule type" value="Genomic_DNA"/>
</dbReference>
<evidence type="ECO:0000313" key="2">
    <source>
        <dbReference type="EMBL" id="MBG9388058.1"/>
    </source>
</evidence>
<dbReference type="Proteomes" id="UP000651050">
    <property type="component" value="Unassembled WGS sequence"/>
</dbReference>
<dbReference type="AlphaFoldDB" id="A0A931H3Y6"/>
<gene>
    <name evidence="2" type="ORF">I5803_08505</name>
</gene>
<dbReference type="CDD" id="cd05154">
    <property type="entry name" value="ACAD10_11_N-like"/>
    <property type="match status" value="1"/>
</dbReference>
<dbReference type="InterPro" id="IPR002575">
    <property type="entry name" value="Aminoglycoside_PTrfase"/>
</dbReference>
<evidence type="ECO:0000259" key="1">
    <source>
        <dbReference type="Pfam" id="PF01636"/>
    </source>
</evidence>
<comment type="caution">
    <text evidence="2">The sequence shown here is derived from an EMBL/GenBank/DDBJ whole genome shotgun (WGS) entry which is preliminary data.</text>
</comment>
<dbReference type="Gene3D" id="3.30.200.20">
    <property type="entry name" value="Phosphorylase Kinase, domain 1"/>
    <property type="match status" value="1"/>
</dbReference>
<proteinExistence type="predicted"/>
<feature type="domain" description="Aminoglycoside phosphotransferase" evidence="1">
    <location>
        <begin position="54"/>
        <end position="266"/>
    </location>
</feature>
<dbReference type="PANTHER" id="PTHR21310:SF40">
    <property type="entry name" value="AMINOGLYCOSIDE PHOSPHOTRANSFERASE DOMAIN-CONTAINING PROTEIN-RELATED"/>
    <property type="match status" value="1"/>
</dbReference>
<dbReference type="PANTHER" id="PTHR21310">
    <property type="entry name" value="AMINOGLYCOSIDE PHOSPHOTRANSFERASE-RELATED-RELATED"/>
    <property type="match status" value="1"/>
</dbReference>
<protein>
    <submittedName>
        <fullName evidence="2">Phosphotransferase family protein</fullName>
    </submittedName>
</protein>
<dbReference type="Gene3D" id="3.90.1200.10">
    <property type="match status" value="1"/>
</dbReference>
<reference evidence="2" key="1">
    <citation type="submission" date="2020-11" db="EMBL/GenBank/DDBJ databases">
        <title>Bacterial whole genome sequence for Caenimonas sp. DR4.4.</title>
        <authorList>
            <person name="Le V."/>
            <person name="Ko S.-R."/>
            <person name="Ahn C.-Y."/>
            <person name="Oh H.-M."/>
        </authorList>
    </citation>
    <scope>NUCLEOTIDE SEQUENCE</scope>
    <source>
        <strain evidence="2">DR4.4</strain>
    </source>
</reference>
<accession>A0A931H3Y6</accession>
<dbReference type="InterPro" id="IPR011009">
    <property type="entry name" value="Kinase-like_dom_sf"/>
</dbReference>
<dbReference type="SUPFAM" id="SSF56112">
    <property type="entry name" value="Protein kinase-like (PK-like)"/>
    <property type="match status" value="1"/>
</dbReference>
<evidence type="ECO:0000313" key="3">
    <source>
        <dbReference type="Proteomes" id="UP000651050"/>
    </source>
</evidence>
<organism evidence="2 3">
    <name type="scientific">Caenimonas aquaedulcis</name>
    <dbReference type="NCBI Taxonomy" id="2793270"/>
    <lineage>
        <taxon>Bacteria</taxon>
        <taxon>Pseudomonadati</taxon>
        <taxon>Pseudomonadota</taxon>
        <taxon>Betaproteobacteria</taxon>
        <taxon>Burkholderiales</taxon>
        <taxon>Comamonadaceae</taxon>
        <taxon>Caenimonas</taxon>
    </lineage>
</organism>
<keyword evidence="3" id="KW-1185">Reference proteome</keyword>
<sequence length="343" mass="37701">MPQTRADLQARLQDYLQGLWHKPVRVRGFRRFPVGLSWTTIGLTAEVGEGNDARTLPLVLRLGDPGGLFAPYTARPEYLALQAFADVPALPVARVHGYSDDETILGAPFMVADLVAGDTPMPWRGAGAADGAQVQPSLAQDFADALAAIHAFDWRRGGLDGLAGNVPASEVARHQVRHWARHAGLGEDGAHPQMHYAQRWLEANAPQAEHVTVVHGDYRVGNFLQQDGRITAILDWETVHLGDPHEDLAWAQSRTFAAGTARVGGLFDREAFHSRYQERSGIRIRPAVLRYYDVMVQFKMCAIQIGAQRRVDAGRASDVRMAVIGFQVAPALMELNRLIGELP</sequence>
<dbReference type="Pfam" id="PF01636">
    <property type="entry name" value="APH"/>
    <property type="match status" value="1"/>
</dbReference>
<dbReference type="InterPro" id="IPR051678">
    <property type="entry name" value="AGP_Transferase"/>
</dbReference>
<dbReference type="InterPro" id="IPR041726">
    <property type="entry name" value="ACAD10_11_N"/>
</dbReference>